<dbReference type="Proteomes" id="UP000578077">
    <property type="component" value="Unassembled WGS sequence"/>
</dbReference>
<gene>
    <name evidence="1" type="ORF">HNR25_002480</name>
</gene>
<protein>
    <submittedName>
        <fullName evidence="1">Uncharacterized protein</fullName>
    </submittedName>
</protein>
<dbReference type="EMBL" id="JACHLY010000001">
    <property type="protein sequence ID" value="MBB5998729.1"/>
    <property type="molecule type" value="Genomic_DNA"/>
</dbReference>
<evidence type="ECO:0000313" key="1">
    <source>
        <dbReference type="EMBL" id="MBB5998729.1"/>
    </source>
</evidence>
<proteinExistence type="predicted"/>
<name>A0A841EBM3_9ACTN</name>
<keyword evidence="2" id="KW-1185">Reference proteome</keyword>
<dbReference type="RefSeq" id="WP_184635177.1">
    <property type="nucleotide sequence ID" value="NZ_BAABKT010000041.1"/>
</dbReference>
<comment type="caution">
    <text evidence="1">The sequence shown here is derived from an EMBL/GenBank/DDBJ whole genome shotgun (WGS) entry which is preliminary data.</text>
</comment>
<accession>A0A841EBM3</accession>
<reference evidence="1 2" key="1">
    <citation type="submission" date="2020-08" db="EMBL/GenBank/DDBJ databases">
        <title>Sequencing the genomes of 1000 actinobacteria strains.</title>
        <authorList>
            <person name="Klenk H.-P."/>
        </authorList>
    </citation>
    <scope>NUCLEOTIDE SEQUENCE [LARGE SCALE GENOMIC DNA]</scope>
    <source>
        <strain evidence="1 2">DSM 44593</strain>
    </source>
</reference>
<organism evidence="1 2">
    <name type="scientific">Streptomonospora salina</name>
    <dbReference type="NCBI Taxonomy" id="104205"/>
    <lineage>
        <taxon>Bacteria</taxon>
        <taxon>Bacillati</taxon>
        <taxon>Actinomycetota</taxon>
        <taxon>Actinomycetes</taxon>
        <taxon>Streptosporangiales</taxon>
        <taxon>Nocardiopsidaceae</taxon>
        <taxon>Streptomonospora</taxon>
    </lineage>
</organism>
<dbReference type="AlphaFoldDB" id="A0A841EBM3"/>
<evidence type="ECO:0000313" key="2">
    <source>
        <dbReference type="Proteomes" id="UP000578077"/>
    </source>
</evidence>
<sequence>MEPLTPTITRIADRVADAWTYHCGPSRVEIPAGVCVAIALTRDLPARGHGLTDLPNLPALSPTEVRREMWMRWNHLNRLHLWARPRWLCLYGDLAPTPWVWNLEAGVQAVAAVCVEEGLAQLLADDETRLGADVLGHIRHRLVGLLWSQDPSPLEDDRRLSGPTRSLLASAADGSALCIDGNAASVFPRIVGELRRIGRSPAALRWHLREIHELSAAVLTASCVLWEVGEPLIGIAEHGEWVAEALEEREELGF</sequence>